<evidence type="ECO:0000313" key="2">
    <source>
        <dbReference type="Proteomes" id="UP000321393"/>
    </source>
</evidence>
<proteinExistence type="predicted"/>
<gene>
    <name evidence="1" type="ORF">E6C27_scaffold223G00500</name>
</gene>
<dbReference type="Proteomes" id="UP000321393">
    <property type="component" value="Unassembled WGS sequence"/>
</dbReference>
<accession>A0A5A7SMU6</accession>
<evidence type="ECO:0000313" key="1">
    <source>
        <dbReference type="EMBL" id="KAA0032080.1"/>
    </source>
</evidence>
<protein>
    <submittedName>
        <fullName evidence="1">Uncharacterized protein</fullName>
    </submittedName>
</protein>
<comment type="caution">
    <text evidence="1">The sequence shown here is derived from an EMBL/GenBank/DDBJ whole genome shotgun (WGS) entry which is preliminary data.</text>
</comment>
<dbReference type="AlphaFoldDB" id="A0A5A7SMU6"/>
<organism evidence="1 2">
    <name type="scientific">Cucumis melo var. makuwa</name>
    <name type="common">Oriental melon</name>
    <dbReference type="NCBI Taxonomy" id="1194695"/>
    <lineage>
        <taxon>Eukaryota</taxon>
        <taxon>Viridiplantae</taxon>
        <taxon>Streptophyta</taxon>
        <taxon>Embryophyta</taxon>
        <taxon>Tracheophyta</taxon>
        <taxon>Spermatophyta</taxon>
        <taxon>Magnoliopsida</taxon>
        <taxon>eudicotyledons</taxon>
        <taxon>Gunneridae</taxon>
        <taxon>Pentapetalae</taxon>
        <taxon>rosids</taxon>
        <taxon>fabids</taxon>
        <taxon>Cucurbitales</taxon>
        <taxon>Cucurbitaceae</taxon>
        <taxon>Benincaseae</taxon>
        <taxon>Cucumis</taxon>
    </lineage>
</organism>
<sequence>MFCFTVSDPTSTDNDRAFAVRSIALVGTIKHLHSASPSAIQLLLDDDRAFTVRSIVLSCTIIVILERRRRSCIVDVMFGEVESELYHYCYVREVEAKLYQCRLLGYRQSCTVLFFLERGRQSYTTIIILETQKQSCTIIIIILETRRQSCIFVVILDRVEVELHHHRHLRGKDRAASLPLSLERWK</sequence>
<reference evidence="1 2" key="1">
    <citation type="submission" date="2019-08" db="EMBL/GenBank/DDBJ databases">
        <title>Draft genome sequences of two oriental melons (Cucumis melo L. var makuwa).</title>
        <authorList>
            <person name="Kwon S.-Y."/>
        </authorList>
    </citation>
    <scope>NUCLEOTIDE SEQUENCE [LARGE SCALE GENOMIC DNA]</scope>
    <source>
        <strain evidence="2">cv. SW 3</strain>
        <tissue evidence="1">Leaf</tissue>
    </source>
</reference>
<name>A0A5A7SMU6_CUCMM</name>
<dbReference type="EMBL" id="SSTE01021882">
    <property type="protein sequence ID" value="KAA0032080.1"/>
    <property type="molecule type" value="Genomic_DNA"/>
</dbReference>